<evidence type="ECO:0000313" key="2">
    <source>
        <dbReference type="Proteomes" id="UP000473571"/>
    </source>
</evidence>
<reference evidence="1 2" key="1">
    <citation type="submission" date="2019-09" db="EMBL/GenBank/DDBJ databases">
        <title>Draft genome sequences of 48 bacterial type strains from the CCUG.</title>
        <authorList>
            <person name="Tunovic T."/>
            <person name="Pineiro-Iglesias B."/>
            <person name="Unosson C."/>
            <person name="Inganas E."/>
            <person name="Ohlen M."/>
            <person name="Cardew S."/>
            <person name="Jensie-Markopoulos S."/>
            <person name="Salva-Serra F."/>
            <person name="Jaen-Luchoro D."/>
            <person name="Karlsson R."/>
            <person name="Svensson-Stadler L."/>
            <person name="Chun J."/>
            <person name="Moore E."/>
        </authorList>
    </citation>
    <scope>NUCLEOTIDE SEQUENCE [LARGE SCALE GENOMIC DNA]</scope>
    <source>
        <strain evidence="1 2">CCUG 65687</strain>
    </source>
</reference>
<dbReference type="EMBL" id="VZOL01000404">
    <property type="protein sequence ID" value="KAB0659946.1"/>
    <property type="molecule type" value="Genomic_DNA"/>
</dbReference>
<dbReference type="AlphaFoldDB" id="A0A6L3NE58"/>
<accession>A0A6L3NE58</accession>
<sequence length="25" mass="2895">AARLHTGRQFPHDRLARTRVVAIPR</sequence>
<name>A0A6L3NE58_9BURK</name>
<evidence type="ECO:0000313" key="1">
    <source>
        <dbReference type="EMBL" id="KAB0659946.1"/>
    </source>
</evidence>
<feature type="non-terminal residue" evidence="1">
    <location>
        <position position="1"/>
    </location>
</feature>
<proteinExistence type="predicted"/>
<comment type="caution">
    <text evidence="1">The sequence shown here is derived from an EMBL/GenBank/DDBJ whole genome shotgun (WGS) entry which is preliminary data.</text>
</comment>
<dbReference type="Proteomes" id="UP000473571">
    <property type="component" value="Unassembled WGS sequence"/>
</dbReference>
<organism evidence="1 2">
    <name type="scientific">Burkholderia territorii</name>
    <dbReference type="NCBI Taxonomy" id="1503055"/>
    <lineage>
        <taxon>Bacteria</taxon>
        <taxon>Pseudomonadati</taxon>
        <taxon>Pseudomonadota</taxon>
        <taxon>Betaproteobacteria</taxon>
        <taxon>Burkholderiales</taxon>
        <taxon>Burkholderiaceae</taxon>
        <taxon>Burkholderia</taxon>
        <taxon>Burkholderia cepacia complex</taxon>
    </lineage>
</organism>
<gene>
    <name evidence="1" type="ORF">F7R13_23120</name>
</gene>
<protein>
    <submittedName>
        <fullName evidence="1">RDD family protein</fullName>
    </submittedName>
</protein>